<keyword evidence="2" id="KW-1185">Reference proteome</keyword>
<reference evidence="2" key="1">
    <citation type="journal article" date="2019" name="Plant Biotechnol. J.">
        <title>Genome sequencing of the Australian wild diploid species Gossypium australe highlights disease resistance and delayed gland morphogenesis.</title>
        <authorList>
            <person name="Cai Y."/>
            <person name="Cai X."/>
            <person name="Wang Q."/>
            <person name="Wang P."/>
            <person name="Zhang Y."/>
            <person name="Cai C."/>
            <person name="Xu Y."/>
            <person name="Wang K."/>
            <person name="Zhou Z."/>
            <person name="Wang C."/>
            <person name="Geng S."/>
            <person name="Li B."/>
            <person name="Dong Q."/>
            <person name="Hou Y."/>
            <person name="Wang H."/>
            <person name="Ai P."/>
            <person name="Liu Z."/>
            <person name="Yi F."/>
            <person name="Sun M."/>
            <person name="An G."/>
            <person name="Cheng J."/>
            <person name="Zhang Y."/>
            <person name="Shi Q."/>
            <person name="Xie Y."/>
            <person name="Shi X."/>
            <person name="Chang Y."/>
            <person name="Huang F."/>
            <person name="Chen Y."/>
            <person name="Hong S."/>
            <person name="Mi L."/>
            <person name="Sun Q."/>
            <person name="Zhang L."/>
            <person name="Zhou B."/>
            <person name="Peng R."/>
            <person name="Zhang X."/>
            <person name="Liu F."/>
        </authorList>
    </citation>
    <scope>NUCLEOTIDE SEQUENCE [LARGE SCALE GENOMIC DNA]</scope>
    <source>
        <strain evidence="2">cv. PA1801</strain>
    </source>
</reference>
<evidence type="ECO:0000313" key="2">
    <source>
        <dbReference type="Proteomes" id="UP000325315"/>
    </source>
</evidence>
<gene>
    <name evidence="1" type="ORF">EPI10_000493</name>
</gene>
<comment type="caution">
    <text evidence="1">The sequence shown here is derived from an EMBL/GenBank/DDBJ whole genome shotgun (WGS) entry which is preliminary data.</text>
</comment>
<sequence length="100" mass="11770">MGNVPYSKAHEGGKRMMQLNELDEWRANAYENSRLYKEATKRCHDAHLKQPKQFEVEDLVLLYNSRLKLFPGKLKSRWSDFPTTISIDLRVTNWLVNVFG</sequence>
<evidence type="ECO:0000313" key="1">
    <source>
        <dbReference type="EMBL" id="KAA3465303.1"/>
    </source>
</evidence>
<dbReference type="OrthoDB" id="1723222at2759"/>
<protein>
    <submittedName>
        <fullName evidence="1">Protein NYNRIN-like</fullName>
    </submittedName>
</protein>
<dbReference type="EMBL" id="SMMG02000007">
    <property type="protein sequence ID" value="KAA3465303.1"/>
    <property type="molecule type" value="Genomic_DNA"/>
</dbReference>
<organism evidence="1 2">
    <name type="scientific">Gossypium australe</name>
    <dbReference type="NCBI Taxonomy" id="47621"/>
    <lineage>
        <taxon>Eukaryota</taxon>
        <taxon>Viridiplantae</taxon>
        <taxon>Streptophyta</taxon>
        <taxon>Embryophyta</taxon>
        <taxon>Tracheophyta</taxon>
        <taxon>Spermatophyta</taxon>
        <taxon>Magnoliopsida</taxon>
        <taxon>eudicotyledons</taxon>
        <taxon>Gunneridae</taxon>
        <taxon>Pentapetalae</taxon>
        <taxon>rosids</taxon>
        <taxon>malvids</taxon>
        <taxon>Malvales</taxon>
        <taxon>Malvaceae</taxon>
        <taxon>Malvoideae</taxon>
        <taxon>Gossypium</taxon>
    </lineage>
</organism>
<dbReference type="AlphaFoldDB" id="A0A5B6V8D1"/>
<proteinExistence type="predicted"/>
<accession>A0A5B6V8D1</accession>
<dbReference type="Proteomes" id="UP000325315">
    <property type="component" value="Unassembled WGS sequence"/>
</dbReference>
<name>A0A5B6V8D1_9ROSI</name>